<evidence type="ECO:0000259" key="3">
    <source>
        <dbReference type="Pfam" id="PF00534"/>
    </source>
</evidence>
<protein>
    <submittedName>
        <fullName evidence="4">Glycosyltransferase involved in cell wall biosynthesis</fullName>
    </submittedName>
</protein>
<evidence type="ECO:0000313" key="5">
    <source>
        <dbReference type="Proteomes" id="UP001242045"/>
    </source>
</evidence>
<reference evidence="4" key="1">
    <citation type="submission" date="2023-07" db="EMBL/GenBank/DDBJ databases">
        <title>Sorghum-associated microbial communities from plants grown in Nebraska, USA.</title>
        <authorList>
            <person name="Schachtman D."/>
        </authorList>
    </citation>
    <scope>NUCLEOTIDE SEQUENCE</scope>
    <source>
        <strain evidence="4">DS3754</strain>
    </source>
</reference>
<keyword evidence="2" id="KW-0808">Transferase</keyword>
<gene>
    <name evidence="4" type="ORF">J2W31_004926</name>
</gene>
<organism evidence="4 5">
    <name type="scientific">Variovorax boronicumulans</name>
    <dbReference type="NCBI Taxonomy" id="436515"/>
    <lineage>
        <taxon>Bacteria</taxon>
        <taxon>Pseudomonadati</taxon>
        <taxon>Pseudomonadota</taxon>
        <taxon>Betaproteobacteria</taxon>
        <taxon>Burkholderiales</taxon>
        <taxon>Comamonadaceae</taxon>
        <taxon>Variovorax</taxon>
    </lineage>
</organism>
<accession>A0AAW8D5K9</accession>
<dbReference type="PANTHER" id="PTHR12526">
    <property type="entry name" value="GLYCOSYLTRANSFERASE"/>
    <property type="match status" value="1"/>
</dbReference>
<feature type="domain" description="Glycosyl transferase family 1" evidence="3">
    <location>
        <begin position="177"/>
        <end position="330"/>
    </location>
</feature>
<keyword evidence="1" id="KW-0328">Glycosyltransferase</keyword>
<comment type="caution">
    <text evidence="4">The sequence shown here is derived from an EMBL/GenBank/DDBJ whole genome shotgun (WGS) entry which is preliminary data.</text>
</comment>
<dbReference type="PANTHER" id="PTHR12526:SF510">
    <property type="entry name" value="D-INOSITOL 3-PHOSPHATE GLYCOSYLTRANSFERASE"/>
    <property type="match status" value="1"/>
</dbReference>
<proteinExistence type="predicted"/>
<dbReference type="RefSeq" id="WP_307686342.1">
    <property type="nucleotide sequence ID" value="NZ_JAUSRD010000014.1"/>
</dbReference>
<evidence type="ECO:0000256" key="2">
    <source>
        <dbReference type="ARBA" id="ARBA00022679"/>
    </source>
</evidence>
<dbReference type="InterPro" id="IPR001296">
    <property type="entry name" value="Glyco_trans_1"/>
</dbReference>
<evidence type="ECO:0000256" key="1">
    <source>
        <dbReference type="ARBA" id="ARBA00022676"/>
    </source>
</evidence>
<dbReference type="Gene3D" id="3.40.50.2000">
    <property type="entry name" value="Glycogen Phosphorylase B"/>
    <property type="match status" value="2"/>
</dbReference>
<dbReference type="EMBL" id="JAUSRD010000014">
    <property type="protein sequence ID" value="MDP9895799.1"/>
    <property type="molecule type" value="Genomic_DNA"/>
</dbReference>
<dbReference type="AlphaFoldDB" id="A0AAW8D5K9"/>
<evidence type="ECO:0000313" key="4">
    <source>
        <dbReference type="EMBL" id="MDP9895799.1"/>
    </source>
</evidence>
<dbReference type="SUPFAM" id="SSF53756">
    <property type="entry name" value="UDP-Glycosyltransferase/glycogen phosphorylase"/>
    <property type="match status" value="1"/>
</dbReference>
<dbReference type="Proteomes" id="UP001242045">
    <property type="component" value="Unassembled WGS sequence"/>
</dbReference>
<name>A0AAW8D5K9_9BURK</name>
<dbReference type="GO" id="GO:0016757">
    <property type="term" value="F:glycosyltransferase activity"/>
    <property type="evidence" value="ECO:0007669"/>
    <property type="project" value="UniProtKB-KW"/>
</dbReference>
<sequence length="356" mass="38944">MNSPRILALLPFLVKGALSIAIFRALRARGVDITVAYCGDASAAYEPDALEDFASTGNLLDLSGMTAMTRFDLVLEQLVDRKVDLVLQIGAGELYHLLPYWKERLPALRVADILYNEIGHTLNHFLYEGCFDAVIVESDFMGDYIRRSSRRPDPPVVVVRSGVDLDEFSPVATQSGSRLKVGYVGRMSDEKNPVGFVELARRLAPLNSALDFEMFGTGPDAAMVKERVATSGIADRLRYHGFVEHARDALHQLDVLVLPSKFDGRPVLVMEANACGVPVIAAPVGGIPELVTDGANGFLIPPTETERIHALLSRLHEQPQALDVLKIAARAHALEHFSREKMIEAYAAAFAKVALV</sequence>
<dbReference type="CDD" id="cd03801">
    <property type="entry name" value="GT4_PimA-like"/>
    <property type="match status" value="1"/>
</dbReference>
<dbReference type="Pfam" id="PF00534">
    <property type="entry name" value="Glycos_transf_1"/>
    <property type="match status" value="1"/>
</dbReference>